<gene>
    <name evidence="1" type="ORF">COCCADRAFT_104377</name>
</gene>
<reference evidence="1 2" key="1">
    <citation type="journal article" date="2013" name="PLoS Genet.">
        <title>Comparative genome structure, secondary metabolite, and effector coding capacity across Cochliobolus pathogens.</title>
        <authorList>
            <person name="Condon B.J."/>
            <person name="Leng Y."/>
            <person name="Wu D."/>
            <person name="Bushley K.E."/>
            <person name="Ohm R.A."/>
            <person name="Otillar R."/>
            <person name="Martin J."/>
            <person name="Schackwitz W."/>
            <person name="Grimwood J."/>
            <person name="MohdZainudin N."/>
            <person name="Xue C."/>
            <person name="Wang R."/>
            <person name="Manning V.A."/>
            <person name="Dhillon B."/>
            <person name="Tu Z.J."/>
            <person name="Steffenson B.J."/>
            <person name="Salamov A."/>
            <person name="Sun H."/>
            <person name="Lowry S."/>
            <person name="LaButti K."/>
            <person name="Han J."/>
            <person name="Copeland A."/>
            <person name="Lindquist E."/>
            <person name="Barry K."/>
            <person name="Schmutz J."/>
            <person name="Baker S.E."/>
            <person name="Ciuffetti L.M."/>
            <person name="Grigoriev I.V."/>
            <person name="Zhong S."/>
            <person name="Turgeon B.G."/>
        </authorList>
    </citation>
    <scope>NUCLEOTIDE SEQUENCE [LARGE SCALE GENOMIC DNA]</scope>
    <source>
        <strain evidence="1 2">26-R-13</strain>
    </source>
</reference>
<keyword evidence="2" id="KW-1185">Reference proteome</keyword>
<organism evidence="1 2">
    <name type="scientific">Cochliobolus carbonum (strain 26-R-13)</name>
    <name type="common">Maize leaf spot fungus</name>
    <name type="synonym">Bipolaris zeicola</name>
    <dbReference type="NCBI Taxonomy" id="930089"/>
    <lineage>
        <taxon>Eukaryota</taxon>
        <taxon>Fungi</taxon>
        <taxon>Dikarya</taxon>
        <taxon>Ascomycota</taxon>
        <taxon>Pezizomycotina</taxon>
        <taxon>Dothideomycetes</taxon>
        <taxon>Pleosporomycetidae</taxon>
        <taxon>Pleosporales</taxon>
        <taxon>Pleosporineae</taxon>
        <taxon>Pleosporaceae</taxon>
        <taxon>Bipolaris</taxon>
    </lineage>
</organism>
<sequence length="111" mass="13190">MFSFFEYLLRLVALWNDYKSASRLSGLHRQCWHHIIIISSERREKKELYTICCCYYYCVEWILIVPGLHVHGGWCLERAWLEDGSWQATPEKRLSWTKSSVRCGSWRGSNG</sequence>
<protein>
    <submittedName>
        <fullName evidence="1">Uncharacterized protein</fullName>
    </submittedName>
</protein>
<dbReference type="Proteomes" id="UP000053841">
    <property type="component" value="Unassembled WGS sequence"/>
</dbReference>
<dbReference type="KEGG" id="bze:COCCADRAFT_104377"/>
<dbReference type="RefSeq" id="XP_007715438.1">
    <property type="nucleotide sequence ID" value="XM_007717248.1"/>
</dbReference>
<dbReference type="GeneID" id="19142985"/>
<evidence type="ECO:0000313" key="1">
    <source>
        <dbReference type="EMBL" id="EUC30241.1"/>
    </source>
</evidence>
<dbReference type="HOGENOM" id="CLU_2157936_0_0_1"/>
<accession>W6YG98</accession>
<dbReference type="EMBL" id="KI964708">
    <property type="protein sequence ID" value="EUC30241.1"/>
    <property type="molecule type" value="Genomic_DNA"/>
</dbReference>
<name>W6YG98_COCC2</name>
<dbReference type="AlphaFoldDB" id="W6YG98"/>
<proteinExistence type="predicted"/>
<evidence type="ECO:0000313" key="2">
    <source>
        <dbReference type="Proteomes" id="UP000053841"/>
    </source>
</evidence>